<organism evidence="4 5">
    <name type="scientific">Halomicrobium zhouii</name>
    <dbReference type="NCBI Taxonomy" id="767519"/>
    <lineage>
        <taxon>Archaea</taxon>
        <taxon>Methanobacteriati</taxon>
        <taxon>Methanobacteriota</taxon>
        <taxon>Stenosarchaea group</taxon>
        <taxon>Halobacteria</taxon>
        <taxon>Halobacteriales</taxon>
        <taxon>Haloarculaceae</taxon>
        <taxon>Halomicrobium</taxon>
    </lineage>
</organism>
<dbReference type="InterPro" id="IPR029044">
    <property type="entry name" value="Nucleotide-diphossugar_trans"/>
</dbReference>
<name>A0A1I6M4X2_9EURY</name>
<keyword evidence="2" id="KW-0812">Transmembrane</keyword>
<dbReference type="InterPro" id="IPR001173">
    <property type="entry name" value="Glyco_trans_2-like"/>
</dbReference>
<dbReference type="RefSeq" id="WP_089818641.1">
    <property type="nucleotide sequence ID" value="NZ_FOZK01000004.1"/>
</dbReference>
<keyword evidence="2" id="KW-1133">Transmembrane helix</keyword>
<evidence type="ECO:0000259" key="3">
    <source>
        <dbReference type="Pfam" id="PF00535"/>
    </source>
</evidence>
<feature type="transmembrane region" description="Helical" evidence="2">
    <location>
        <begin position="261"/>
        <end position="280"/>
    </location>
</feature>
<dbReference type="CDD" id="cd04179">
    <property type="entry name" value="DPM_DPG-synthase_like"/>
    <property type="match status" value="1"/>
</dbReference>
<evidence type="ECO:0000256" key="2">
    <source>
        <dbReference type="SAM" id="Phobius"/>
    </source>
</evidence>
<evidence type="ECO:0000313" key="4">
    <source>
        <dbReference type="EMBL" id="SFS10730.1"/>
    </source>
</evidence>
<dbReference type="Proteomes" id="UP000199062">
    <property type="component" value="Unassembled WGS sequence"/>
</dbReference>
<feature type="compositionally biased region" description="Basic and acidic residues" evidence="1">
    <location>
        <begin position="318"/>
        <end position="328"/>
    </location>
</feature>
<dbReference type="AlphaFoldDB" id="A0A1I6M4X2"/>
<accession>A0A1I6M4X2</accession>
<protein>
    <submittedName>
        <fullName evidence="4">Glycosyl transferase family 2</fullName>
    </submittedName>
</protein>
<reference evidence="4 5" key="1">
    <citation type="submission" date="2016-10" db="EMBL/GenBank/DDBJ databases">
        <authorList>
            <person name="de Groot N.N."/>
        </authorList>
    </citation>
    <scope>NUCLEOTIDE SEQUENCE [LARGE SCALE GENOMIC DNA]</scope>
    <source>
        <strain evidence="4 5">CGMCC 1.10457</strain>
    </source>
</reference>
<keyword evidence="5" id="KW-1185">Reference proteome</keyword>
<dbReference type="STRING" id="767519.SAMN05216559_3793"/>
<evidence type="ECO:0000256" key="1">
    <source>
        <dbReference type="SAM" id="MobiDB-lite"/>
    </source>
</evidence>
<dbReference type="Pfam" id="PF00535">
    <property type="entry name" value="Glycos_transf_2"/>
    <property type="match status" value="1"/>
</dbReference>
<keyword evidence="4" id="KW-0808">Transferase</keyword>
<feature type="compositionally biased region" description="Basic and acidic residues" evidence="1">
    <location>
        <begin position="339"/>
        <end position="349"/>
    </location>
</feature>
<feature type="domain" description="Glycosyltransferase 2-like" evidence="3">
    <location>
        <begin position="9"/>
        <end position="183"/>
    </location>
</feature>
<dbReference type="OrthoDB" id="43988at2157"/>
<dbReference type="Gene3D" id="3.90.550.10">
    <property type="entry name" value="Spore Coat Polysaccharide Biosynthesis Protein SpsA, Chain A"/>
    <property type="match status" value="1"/>
</dbReference>
<dbReference type="PANTHER" id="PTHR48090:SF7">
    <property type="entry name" value="RFBJ PROTEIN"/>
    <property type="match status" value="1"/>
</dbReference>
<dbReference type="InterPro" id="IPR050256">
    <property type="entry name" value="Glycosyltransferase_2"/>
</dbReference>
<evidence type="ECO:0000313" key="5">
    <source>
        <dbReference type="Proteomes" id="UP000199062"/>
    </source>
</evidence>
<feature type="region of interest" description="Disordered" evidence="1">
    <location>
        <begin position="318"/>
        <end position="349"/>
    </location>
</feature>
<keyword evidence="2" id="KW-0472">Membrane</keyword>
<gene>
    <name evidence="4" type="ORF">SAMN05216559_3793</name>
</gene>
<proteinExistence type="predicted"/>
<dbReference type="SUPFAM" id="SSF53448">
    <property type="entry name" value="Nucleotide-diphospho-sugar transferases"/>
    <property type="match status" value="1"/>
</dbReference>
<dbReference type="PANTHER" id="PTHR48090">
    <property type="entry name" value="UNDECAPRENYL-PHOSPHATE 4-DEOXY-4-FORMAMIDO-L-ARABINOSE TRANSFERASE-RELATED"/>
    <property type="match status" value="1"/>
</dbReference>
<dbReference type="GO" id="GO:0016740">
    <property type="term" value="F:transferase activity"/>
    <property type="evidence" value="ECO:0007669"/>
    <property type="project" value="UniProtKB-KW"/>
</dbReference>
<sequence>MYNDKTVAVVIPAYNEEAFIAGVVETVPDFVDRVYPVDDCSTDDTWAAIQGAAERVNDAGLDRDSPFEDRVVPIQHAENRGVGGAIKTGYLRAREDAIDVTAVMGGDGQMRPEALELIVEPVATGRADYAKGNRLLDEQFHADMPRFRYVGNRILTLLTKIASGYWNVGDPQNGYTAISLHALEEVEIEEMYEFYGYCNDLLVKLNVAGMRVVDVPRQAVYDDEESHIDYRTYIPKVSGMLARNALWRVWAKYVVREHHPIALLAGVAALAGVAGVGSLLKRVAGLGDGTSRLGTLATLFGTAVFAILAIDREHDDHLDGQTEWKPEPDSIEQSMVEEADQRTQIRQRD</sequence>
<dbReference type="EMBL" id="FOZK01000004">
    <property type="protein sequence ID" value="SFS10730.1"/>
    <property type="molecule type" value="Genomic_DNA"/>
</dbReference>
<feature type="transmembrane region" description="Helical" evidence="2">
    <location>
        <begin position="292"/>
        <end position="310"/>
    </location>
</feature>